<dbReference type="EMBL" id="CP068176">
    <property type="protein sequence ID" value="QQT87427.1"/>
    <property type="molecule type" value="Genomic_DNA"/>
</dbReference>
<dbReference type="RefSeq" id="WP_155118752.1">
    <property type="nucleotide sequence ID" value="NZ_BKGH01000156.1"/>
</dbReference>
<accession>A0A7T9UKF5</accession>
<dbReference type="Proteomes" id="UP000595320">
    <property type="component" value="Chromosome"/>
</dbReference>
<proteinExistence type="predicted"/>
<gene>
    <name evidence="1" type="ORF">I6I53_06685</name>
</gene>
<evidence type="ECO:0000313" key="2">
    <source>
        <dbReference type="Proteomes" id="UP000595320"/>
    </source>
</evidence>
<dbReference type="GeneID" id="66213537"/>
<dbReference type="AlphaFoldDB" id="A0A7T9UKF5"/>
<organism evidence="1 2">
    <name type="scientific">Acinetobacter ursingii</name>
    <dbReference type="NCBI Taxonomy" id="108980"/>
    <lineage>
        <taxon>Bacteria</taxon>
        <taxon>Pseudomonadati</taxon>
        <taxon>Pseudomonadota</taxon>
        <taxon>Gammaproteobacteria</taxon>
        <taxon>Moraxellales</taxon>
        <taxon>Moraxellaceae</taxon>
        <taxon>Acinetobacter</taxon>
    </lineage>
</organism>
<name>A0A7T9UKF5_9GAMM</name>
<sequence>MYLTQSDGVLLKMVGWEREELIENRSSMLNSGMTSLKVFIFIDKF</sequence>
<evidence type="ECO:0000313" key="1">
    <source>
        <dbReference type="EMBL" id="QQT87427.1"/>
    </source>
</evidence>
<reference evidence="1 2" key="1">
    <citation type="submission" date="2021-01" db="EMBL/GenBank/DDBJ databases">
        <title>FDA dAtabase for Regulatory Grade micrObial Sequences (FDA-ARGOS): Supporting development and validation of Infectious Disease Dx tests.</title>
        <authorList>
            <person name="Sproer C."/>
            <person name="Gronow S."/>
            <person name="Severitt S."/>
            <person name="Schroder I."/>
            <person name="Tallon L."/>
            <person name="Sadzewicz L."/>
            <person name="Zhao X."/>
            <person name="Boylan J."/>
            <person name="Ott S."/>
            <person name="Bowen H."/>
            <person name="Vavikolanu K."/>
            <person name="Mehta A."/>
            <person name="Aluvathingal J."/>
            <person name="Nadendla S."/>
            <person name="Lowell S."/>
            <person name="Myers T."/>
            <person name="Yan Y."/>
            <person name="Sichtig H."/>
        </authorList>
    </citation>
    <scope>NUCLEOTIDE SEQUENCE [LARGE SCALE GENOMIC DNA]</scope>
    <source>
        <strain evidence="1 2">FDAARGOS_1096</strain>
    </source>
</reference>
<protein>
    <submittedName>
        <fullName evidence="1">Uncharacterized protein</fullName>
    </submittedName>
</protein>